<evidence type="ECO:0000259" key="14">
    <source>
        <dbReference type="PROSITE" id="PS50071"/>
    </source>
</evidence>
<dbReference type="Pfam" id="PF00412">
    <property type="entry name" value="LIM"/>
    <property type="match status" value="2"/>
</dbReference>
<evidence type="ECO:0000313" key="15">
    <source>
        <dbReference type="EMBL" id="KAJ8039289.1"/>
    </source>
</evidence>
<dbReference type="GO" id="GO:0005634">
    <property type="term" value="C:nucleus"/>
    <property type="evidence" value="ECO:0007669"/>
    <property type="project" value="UniProtKB-SubCell"/>
</dbReference>
<comment type="caution">
    <text evidence="15">The sequence shown here is derived from an EMBL/GenBank/DDBJ whole genome shotgun (WGS) entry which is preliminary data.</text>
</comment>
<dbReference type="SUPFAM" id="SSF57716">
    <property type="entry name" value="Glucocorticoid receptor-like (DNA-binding domain)"/>
    <property type="match status" value="2"/>
</dbReference>
<feature type="domain" description="LIM zinc-binding" evidence="13">
    <location>
        <begin position="117"/>
        <end position="179"/>
    </location>
</feature>
<evidence type="ECO:0000256" key="2">
    <source>
        <dbReference type="ARBA" id="ARBA00022723"/>
    </source>
</evidence>
<dbReference type="PROSITE" id="PS50071">
    <property type="entry name" value="HOMEOBOX_2"/>
    <property type="match status" value="1"/>
</dbReference>
<dbReference type="SMART" id="SM00389">
    <property type="entry name" value="HOX"/>
    <property type="match status" value="1"/>
</dbReference>
<evidence type="ECO:0000313" key="16">
    <source>
        <dbReference type="Proteomes" id="UP001152320"/>
    </source>
</evidence>
<feature type="DNA-binding region" description="Homeobox" evidence="9">
    <location>
        <begin position="195"/>
        <end position="254"/>
    </location>
</feature>
<keyword evidence="4 10" id="KW-0862">Zinc</keyword>
<sequence length="422" mass="47121">MGQGQKPGSKNDKCQDLFLDTEFLPAMALTVEDGPLSSPTDSNESLPLTNGHPRPPKEICAGCDLPIEDRYLMKVMDYYWHEDCLHCCVCQDQLTHSCFAREKKLYCKADYEKLFGTKCNGCSESIPSSEMVMRALNNVYHLRCFTCVVCATQLKKGDEFVLKENRLFCKEDYTKEHGDTPSKVSSKSADNRKGPKRPRTILTTQQRRAFKASFEVSSKPCRKVRETLAKDTGLSVRVVQVWFQNQRAKMKKLARKSMTEQANGNDDGRRSGKKRTKDDDDDIDNDSDITIDDDAKSDGFPYTELSDANSVLNGNSSSLPTPNGDSQYSHSHQDTSLDLPQAGLPHNQPMYSPEHMFLADVPPQGPQNMETSSLDGDILANSQPPHIPGSTDLDLGCTPTITVNGITNPIDKLYSMQDSYFE</sequence>
<keyword evidence="2 10" id="KW-0479">Metal-binding</keyword>
<reference evidence="15" key="1">
    <citation type="submission" date="2021-10" db="EMBL/GenBank/DDBJ databases">
        <title>Tropical sea cucumber genome reveals ecological adaptation and Cuvierian tubules defense mechanism.</title>
        <authorList>
            <person name="Chen T."/>
        </authorList>
    </citation>
    <scope>NUCLEOTIDE SEQUENCE</scope>
    <source>
        <strain evidence="15">Nanhai2018</strain>
        <tissue evidence="15">Muscle</tissue>
    </source>
</reference>
<name>A0A9Q1C775_HOLLE</name>
<evidence type="ECO:0000256" key="6">
    <source>
        <dbReference type="ARBA" id="ARBA00023125"/>
    </source>
</evidence>
<evidence type="ECO:0000256" key="7">
    <source>
        <dbReference type="ARBA" id="ARBA00023155"/>
    </source>
</evidence>
<keyword evidence="5 10" id="KW-0440">LIM domain</keyword>
<evidence type="ECO:0000256" key="4">
    <source>
        <dbReference type="ARBA" id="ARBA00022833"/>
    </source>
</evidence>
<dbReference type="Proteomes" id="UP001152320">
    <property type="component" value="Chromosome 7"/>
</dbReference>
<dbReference type="Gene3D" id="1.10.10.60">
    <property type="entry name" value="Homeodomain-like"/>
    <property type="match status" value="1"/>
</dbReference>
<evidence type="ECO:0000259" key="13">
    <source>
        <dbReference type="PROSITE" id="PS50023"/>
    </source>
</evidence>
<dbReference type="PROSITE" id="PS00478">
    <property type="entry name" value="LIM_DOMAIN_1"/>
    <property type="match status" value="1"/>
</dbReference>
<keyword evidence="6 9" id="KW-0238">DNA-binding</keyword>
<dbReference type="InterPro" id="IPR017970">
    <property type="entry name" value="Homeobox_CS"/>
</dbReference>
<dbReference type="InterPro" id="IPR009057">
    <property type="entry name" value="Homeodomain-like_sf"/>
</dbReference>
<feature type="compositionally biased region" description="Polar residues" evidence="12">
    <location>
        <begin position="37"/>
        <end position="48"/>
    </location>
</feature>
<evidence type="ECO:0000256" key="9">
    <source>
        <dbReference type="PROSITE-ProRule" id="PRU00108"/>
    </source>
</evidence>
<keyword evidence="3" id="KW-0677">Repeat</keyword>
<evidence type="ECO:0000256" key="12">
    <source>
        <dbReference type="SAM" id="MobiDB-lite"/>
    </source>
</evidence>
<dbReference type="Pfam" id="PF00046">
    <property type="entry name" value="Homeodomain"/>
    <property type="match status" value="1"/>
</dbReference>
<feature type="region of interest" description="Disordered" evidence="12">
    <location>
        <begin position="252"/>
        <end position="344"/>
    </location>
</feature>
<evidence type="ECO:0000256" key="8">
    <source>
        <dbReference type="ARBA" id="ARBA00023242"/>
    </source>
</evidence>
<comment type="subcellular location">
    <subcellularLocation>
        <location evidence="1 9 11">Nucleus</location>
    </subcellularLocation>
</comment>
<feature type="compositionally biased region" description="Acidic residues" evidence="12">
    <location>
        <begin position="279"/>
        <end position="292"/>
    </location>
</feature>
<dbReference type="GO" id="GO:0000977">
    <property type="term" value="F:RNA polymerase II transcription regulatory region sequence-specific DNA binding"/>
    <property type="evidence" value="ECO:0007669"/>
    <property type="project" value="TreeGrafter"/>
</dbReference>
<dbReference type="EMBL" id="JAIZAY010000007">
    <property type="protein sequence ID" value="KAJ8039289.1"/>
    <property type="molecule type" value="Genomic_DNA"/>
</dbReference>
<accession>A0A9Q1C775</accession>
<dbReference type="GO" id="GO:0000981">
    <property type="term" value="F:DNA-binding transcription factor activity, RNA polymerase II-specific"/>
    <property type="evidence" value="ECO:0007669"/>
    <property type="project" value="InterPro"/>
</dbReference>
<evidence type="ECO:0000256" key="11">
    <source>
        <dbReference type="RuleBase" id="RU000682"/>
    </source>
</evidence>
<dbReference type="SMART" id="SM00132">
    <property type="entry name" value="LIM"/>
    <property type="match status" value="2"/>
</dbReference>
<gene>
    <name evidence="15" type="ORF">HOLleu_16954</name>
</gene>
<dbReference type="FunFam" id="1.10.10.60:FF:000448">
    <property type="entry name" value="LIM/homeobox protein Lhx4"/>
    <property type="match status" value="1"/>
</dbReference>
<dbReference type="InterPro" id="IPR001781">
    <property type="entry name" value="Znf_LIM"/>
</dbReference>
<feature type="compositionally biased region" description="Polar residues" evidence="12">
    <location>
        <begin position="306"/>
        <end position="338"/>
    </location>
</feature>
<feature type="region of interest" description="Disordered" evidence="12">
    <location>
        <begin position="33"/>
        <end position="53"/>
    </location>
</feature>
<dbReference type="GO" id="GO:0046872">
    <property type="term" value="F:metal ion binding"/>
    <property type="evidence" value="ECO:0007669"/>
    <property type="project" value="UniProtKB-KW"/>
</dbReference>
<dbReference type="FunFam" id="2.10.110.10:FF:000136">
    <property type="entry name" value="LIM domain family"/>
    <property type="match status" value="1"/>
</dbReference>
<dbReference type="PANTHER" id="PTHR24208">
    <property type="entry name" value="LIM/HOMEOBOX PROTEIN LHX"/>
    <property type="match status" value="1"/>
</dbReference>
<keyword evidence="7 9" id="KW-0371">Homeobox</keyword>
<dbReference type="FunFam" id="2.10.110.10:FF:000006">
    <property type="entry name" value="LIM homeobox transcription factor 1-beta"/>
    <property type="match status" value="1"/>
</dbReference>
<feature type="domain" description="Homeobox" evidence="14">
    <location>
        <begin position="193"/>
        <end position="253"/>
    </location>
</feature>
<feature type="region of interest" description="Disordered" evidence="12">
    <location>
        <begin position="175"/>
        <end position="204"/>
    </location>
</feature>
<evidence type="ECO:0000256" key="5">
    <source>
        <dbReference type="ARBA" id="ARBA00023038"/>
    </source>
</evidence>
<keyword evidence="8 9" id="KW-0539">Nucleus</keyword>
<feature type="domain" description="LIM zinc-binding" evidence="13">
    <location>
        <begin position="58"/>
        <end position="116"/>
    </location>
</feature>
<evidence type="ECO:0000256" key="10">
    <source>
        <dbReference type="PROSITE-ProRule" id="PRU00125"/>
    </source>
</evidence>
<dbReference type="GO" id="GO:0030182">
    <property type="term" value="P:neuron differentiation"/>
    <property type="evidence" value="ECO:0007669"/>
    <property type="project" value="TreeGrafter"/>
</dbReference>
<dbReference type="PROSITE" id="PS00027">
    <property type="entry name" value="HOMEOBOX_1"/>
    <property type="match status" value="1"/>
</dbReference>
<dbReference type="InterPro" id="IPR050453">
    <property type="entry name" value="LIM_Homeobox_TF"/>
</dbReference>
<dbReference type="CDD" id="cd00086">
    <property type="entry name" value="homeodomain"/>
    <property type="match status" value="1"/>
</dbReference>
<evidence type="ECO:0000256" key="3">
    <source>
        <dbReference type="ARBA" id="ARBA00022737"/>
    </source>
</evidence>
<protein>
    <submittedName>
        <fullName evidence="15">LIM/homeobox protein LMX-1.2</fullName>
    </submittedName>
</protein>
<dbReference type="SUPFAM" id="SSF46689">
    <property type="entry name" value="Homeodomain-like"/>
    <property type="match status" value="1"/>
</dbReference>
<dbReference type="OrthoDB" id="6159439at2759"/>
<evidence type="ECO:0000256" key="1">
    <source>
        <dbReference type="ARBA" id="ARBA00004123"/>
    </source>
</evidence>
<proteinExistence type="predicted"/>
<dbReference type="AlphaFoldDB" id="A0A9Q1C775"/>
<dbReference type="Gene3D" id="2.10.110.10">
    <property type="entry name" value="Cysteine Rich Protein"/>
    <property type="match status" value="2"/>
</dbReference>
<organism evidence="15 16">
    <name type="scientific">Holothuria leucospilota</name>
    <name type="common">Black long sea cucumber</name>
    <name type="synonym">Mertensiothuria leucospilota</name>
    <dbReference type="NCBI Taxonomy" id="206669"/>
    <lineage>
        <taxon>Eukaryota</taxon>
        <taxon>Metazoa</taxon>
        <taxon>Echinodermata</taxon>
        <taxon>Eleutherozoa</taxon>
        <taxon>Echinozoa</taxon>
        <taxon>Holothuroidea</taxon>
        <taxon>Aspidochirotacea</taxon>
        <taxon>Aspidochirotida</taxon>
        <taxon>Holothuriidae</taxon>
        <taxon>Holothuria</taxon>
    </lineage>
</organism>
<dbReference type="PANTHER" id="PTHR24208:SF166">
    <property type="entry name" value="LIM HOMEOBOX TRANSCRIPTION FACTOR 1 ALPHA, ISOFORM B"/>
    <property type="match status" value="1"/>
</dbReference>
<dbReference type="PROSITE" id="PS50023">
    <property type="entry name" value="LIM_DOMAIN_2"/>
    <property type="match status" value="2"/>
</dbReference>
<dbReference type="CDD" id="cd09371">
    <property type="entry name" value="LIM1_Lmx1b"/>
    <property type="match status" value="1"/>
</dbReference>
<keyword evidence="16" id="KW-1185">Reference proteome</keyword>
<dbReference type="InterPro" id="IPR001356">
    <property type="entry name" value="HD"/>
</dbReference>